<name>A0A140E1A6_MIMIV</name>
<proteinExistence type="predicted"/>
<evidence type="ECO:0000313" key="2">
    <source>
        <dbReference type="Proteomes" id="UP000240935"/>
    </source>
</evidence>
<dbReference type="Proteomes" id="UP000240935">
    <property type="component" value="Segment"/>
</dbReference>
<organism evidence="1 2">
    <name type="scientific">Samba virus</name>
    <dbReference type="NCBI Taxonomy" id="1461100"/>
    <lineage>
        <taxon>Viruses</taxon>
        <taxon>Varidnaviria</taxon>
        <taxon>Bamfordvirae</taxon>
        <taxon>Nucleocytoviricota</taxon>
        <taxon>Megaviricetes</taxon>
        <taxon>Imitervirales</taxon>
        <taxon>Mimiviridae</taxon>
        <taxon>Megamimivirinae</taxon>
        <taxon>Mimivirus</taxon>
        <taxon>Mimivirus bradfordmassiliense</taxon>
    </lineage>
</organism>
<sequence>MSVNFAYNFKTKNYNDFICNLAKLSKTYHYEYDIVRTEKKNETNNVYVKFFETKQSSIINDQLGCLLQDLTALDIS</sequence>
<evidence type="ECO:0000313" key="1">
    <source>
        <dbReference type="EMBL" id="AMK62081.1"/>
    </source>
</evidence>
<protein>
    <submittedName>
        <fullName evidence="1">Uncharacterized protein</fullName>
    </submittedName>
</protein>
<accession>A0A140E1A6</accession>
<dbReference type="EMBL" id="KF959826">
    <property type="protein sequence ID" value="AMK62081.1"/>
    <property type="molecule type" value="Genomic_DNA"/>
</dbReference>
<reference evidence="1 2" key="1">
    <citation type="journal article" date="2014" name="Virol. J.">
        <title>Samba virus: a novel mimivirus from a giant rain forest, the Brazilian Amazon.</title>
        <authorList>
            <person name="Campos R.K."/>
            <person name="Boratto P.V."/>
            <person name="Assis F.L."/>
            <person name="Aguiar E.R."/>
            <person name="Silva L.C."/>
            <person name="Albarnaz J.D."/>
            <person name="Dornas F.P."/>
            <person name="Trindade G.S."/>
            <person name="Ferreira P.P."/>
            <person name="Marques J.T."/>
            <person name="Robert C."/>
            <person name="Raoult D."/>
            <person name="Kroon E.G."/>
            <person name="La Scola B."/>
            <person name="Abrahao J.S."/>
        </authorList>
    </citation>
    <scope>NUCLEOTIDE SEQUENCE [LARGE SCALE GENOMIC DNA]</scope>
</reference>